<dbReference type="EMBL" id="CAKOFQ010008455">
    <property type="protein sequence ID" value="CAH2014250.1"/>
    <property type="molecule type" value="Genomic_DNA"/>
</dbReference>
<proteinExistence type="predicted"/>
<dbReference type="Proteomes" id="UP001152888">
    <property type="component" value="Unassembled WGS sequence"/>
</dbReference>
<evidence type="ECO:0000313" key="1">
    <source>
        <dbReference type="EMBL" id="CAH2014250.1"/>
    </source>
</evidence>
<reference evidence="1" key="1">
    <citation type="submission" date="2022-03" db="EMBL/GenBank/DDBJ databases">
        <authorList>
            <person name="Sayadi A."/>
        </authorList>
    </citation>
    <scope>NUCLEOTIDE SEQUENCE</scope>
</reference>
<evidence type="ECO:0000313" key="2">
    <source>
        <dbReference type="Proteomes" id="UP001152888"/>
    </source>
</evidence>
<protein>
    <submittedName>
        <fullName evidence="1">Uncharacterized protein</fullName>
    </submittedName>
</protein>
<gene>
    <name evidence="1" type="ORF">ACAOBT_LOCUS33988</name>
</gene>
<sequence length="105" mass="11720">MLEVVKSVVCKRCHLPCSVAPVSKDPGRRLALLGILLAIILSAKSMAELSEAMSAEMTIQPKEDRPFTYWPCRMARSEQEAVKEIVDDLLSNKVIHLSTITVRVR</sequence>
<keyword evidence="2" id="KW-1185">Reference proteome</keyword>
<accession>A0A9P0MHG2</accession>
<dbReference type="AlphaFoldDB" id="A0A9P0MHG2"/>
<comment type="caution">
    <text evidence="1">The sequence shown here is derived from an EMBL/GenBank/DDBJ whole genome shotgun (WGS) entry which is preliminary data.</text>
</comment>
<name>A0A9P0MHG2_ACAOB</name>
<organism evidence="1 2">
    <name type="scientific">Acanthoscelides obtectus</name>
    <name type="common">Bean weevil</name>
    <name type="synonym">Bruchus obtectus</name>
    <dbReference type="NCBI Taxonomy" id="200917"/>
    <lineage>
        <taxon>Eukaryota</taxon>
        <taxon>Metazoa</taxon>
        <taxon>Ecdysozoa</taxon>
        <taxon>Arthropoda</taxon>
        <taxon>Hexapoda</taxon>
        <taxon>Insecta</taxon>
        <taxon>Pterygota</taxon>
        <taxon>Neoptera</taxon>
        <taxon>Endopterygota</taxon>
        <taxon>Coleoptera</taxon>
        <taxon>Polyphaga</taxon>
        <taxon>Cucujiformia</taxon>
        <taxon>Chrysomeloidea</taxon>
        <taxon>Chrysomelidae</taxon>
        <taxon>Bruchinae</taxon>
        <taxon>Bruchini</taxon>
        <taxon>Acanthoscelides</taxon>
    </lineage>
</organism>
<dbReference type="OrthoDB" id="7478317at2759"/>